<feature type="compositionally biased region" description="Polar residues" evidence="1">
    <location>
        <begin position="105"/>
        <end position="116"/>
    </location>
</feature>
<feature type="region of interest" description="Disordered" evidence="1">
    <location>
        <begin position="88"/>
        <end position="137"/>
    </location>
</feature>
<reference evidence="2 3" key="1">
    <citation type="journal article" date="2020" name="Nature">
        <title>Six reference-quality genomes reveal evolution of bat adaptations.</title>
        <authorList>
            <person name="Jebb D."/>
            <person name="Huang Z."/>
            <person name="Pippel M."/>
            <person name="Hughes G.M."/>
            <person name="Lavrichenko K."/>
            <person name="Devanna P."/>
            <person name="Winkler S."/>
            <person name="Jermiin L.S."/>
            <person name="Skirmuntt E.C."/>
            <person name="Katzourakis A."/>
            <person name="Burkitt-Gray L."/>
            <person name="Ray D.A."/>
            <person name="Sullivan K.A.M."/>
            <person name="Roscito J.G."/>
            <person name="Kirilenko B.M."/>
            <person name="Davalos L.M."/>
            <person name="Corthals A.P."/>
            <person name="Power M.L."/>
            <person name="Jones G."/>
            <person name="Ransome R.D."/>
            <person name="Dechmann D.K.N."/>
            <person name="Locatelli A.G."/>
            <person name="Puechmaille S.J."/>
            <person name="Fedrigo O."/>
            <person name="Jarvis E.D."/>
            <person name="Hiller M."/>
            <person name="Vernes S.C."/>
            <person name="Myers E.W."/>
            <person name="Teeling E.C."/>
        </authorList>
    </citation>
    <scope>NUCLEOTIDE SEQUENCE [LARGE SCALE GENOMIC DNA]</scope>
    <source>
        <strain evidence="2">MRouAeg1</strain>
        <tissue evidence="2">Muscle</tissue>
    </source>
</reference>
<keyword evidence="3" id="KW-1185">Reference proteome</keyword>
<dbReference type="EMBL" id="JACASE010000006">
    <property type="protein sequence ID" value="KAF6457283.1"/>
    <property type="molecule type" value="Genomic_DNA"/>
</dbReference>
<feature type="compositionally biased region" description="Basic and acidic residues" evidence="1">
    <location>
        <begin position="88"/>
        <end position="102"/>
    </location>
</feature>
<comment type="caution">
    <text evidence="2">The sequence shown here is derived from an EMBL/GenBank/DDBJ whole genome shotgun (WGS) entry which is preliminary data.</text>
</comment>
<evidence type="ECO:0000256" key="1">
    <source>
        <dbReference type="SAM" id="MobiDB-lite"/>
    </source>
</evidence>
<dbReference type="AlphaFoldDB" id="A0A7J8GB43"/>
<organism evidence="2 3">
    <name type="scientific">Rousettus aegyptiacus</name>
    <name type="common">Egyptian fruit bat</name>
    <name type="synonym">Pteropus aegyptiacus</name>
    <dbReference type="NCBI Taxonomy" id="9407"/>
    <lineage>
        <taxon>Eukaryota</taxon>
        <taxon>Metazoa</taxon>
        <taxon>Chordata</taxon>
        <taxon>Craniata</taxon>
        <taxon>Vertebrata</taxon>
        <taxon>Euteleostomi</taxon>
        <taxon>Mammalia</taxon>
        <taxon>Eutheria</taxon>
        <taxon>Laurasiatheria</taxon>
        <taxon>Chiroptera</taxon>
        <taxon>Yinpterochiroptera</taxon>
        <taxon>Pteropodoidea</taxon>
        <taxon>Pteropodidae</taxon>
        <taxon>Rousettinae</taxon>
        <taxon>Rousettus</taxon>
    </lineage>
</organism>
<evidence type="ECO:0000313" key="3">
    <source>
        <dbReference type="Proteomes" id="UP000593571"/>
    </source>
</evidence>
<evidence type="ECO:0000313" key="2">
    <source>
        <dbReference type="EMBL" id="KAF6457283.1"/>
    </source>
</evidence>
<protein>
    <submittedName>
        <fullName evidence="2">Uncharacterized protein</fullName>
    </submittedName>
</protein>
<sequence>MNLLFSIQTAFEGIKSPMTRFVCPFKAFQLRNADVLENHHFAMSHKMTPVGDDPLEEGTMGFGGGGAVSCLEPRTLWKSTWGLSGLRRRETEVPVTPHREVEAGDSSSARGNTQPQVPRFAPHLSPQAQGSDRGTVHGDLVFVPGSWPRARAAPFVSRDKSLSIILSVW</sequence>
<accession>A0A7J8GB43</accession>
<proteinExistence type="predicted"/>
<name>A0A7J8GB43_ROUAE</name>
<gene>
    <name evidence="2" type="ORF">HJG63_011798</name>
</gene>
<dbReference type="Proteomes" id="UP000593571">
    <property type="component" value="Unassembled WGS sequence"/>
</dbReference>